<dbReference type="AlphaFoldDB" id="A0A4Q9PAA7"/>
<organism evidence="1 2">
    <name type="scientific">Dichomitus squalens</name>
    <dbReference type="NCBI Taxonomy" id="114155"/>
    <lineage>
        <taxon>Eukaryota</taxon>
        <taxon>Fungi</taxon>
        <taxon>Dikarya</taxon>
        <taxon>Basidiomycota</taxon>
        <taxon>Agaricomycotina</taxon>
        <taxon>Agaricomycetes</taxon>
        <taxon>Polyporales</taxon>
        <taxon>Polyporaceae</taxon>
        <taxon>Dichomitus</taxon>
    </lineage>
</organism>
<evidence type="ECO:0000313" key="2">
    <source>
        <dbReference type="Proteomes" id="UP000292082"/>
    </source>
</evidence>
<dbReference type="EMBL" id="ML145332">
    <property type="protein sequence ID" value="TBU51378.1"/>
    <property type="molecule type" value="Genomic_DNA"/>
</dbReference>
<proteinExistence type="predicted"/>
<name>A0A4Q9PAA7_9APHY</name>
<protein>
    <submittedName>
        <fullName evidence="1">Uncharacterized protein</fullName>
    </submittedName>
</protein>
<accession>A0A4Q9PAA7</accession>
<keyword evidence="2" id="KW-1185">Reference proteome</keyword>
<evidence type="ECO:0000313" key="1">
    <source>
        <dbReference type="EMBL" id="TBU51378.1"/>
    </source>
</evidence>
<reference evidence="1 2" key="1">
    <citation type="submission" date="2019-01" db="EMBL/GenBank/DDBJ databases">
        <title>Draft genome sequences of three monokaryotic isolates of the white-rot basidiomycete fungus Dichomitus squalens.</title>
        <authorList>
            <consortium name="DOE Joint Genome Institute"/>
            <person name="Lopez S.C."/>
            <person name="Andreopoulos B."/>
            <person name="Pangilinan J."/>
            <person name="Lipzen A."/>
            <person name="Riley R."/>
            <person name="Ahrendt S."/>
            <person name="Ng V."/>
            <person name="Barry K."/>
            <person name="Daum C."/>
            <person name="Grigoriev I.V."/>
            <person name="Hilden K.S."/>
            <person name="Makela M.R."/>
            <person name="de Vries R.P."/>
        </authorList>
    </citation>
    <scope>NUCLEOTIDE SEQUENCE [LARGE SCALE GENOMIC DNA]</scope>
    <source>
        <strain evidence="1 2">CBS 464.89</strain>
    </source>
</reference>
<gene>
    <name evidence="1" type="ORF">BD310DRAFT_354291</name>
</gene>
<dbReference type="Proteomes" id="UP000292082">
    <property type="component" value="Unassembled WGS sequence"/>
</dbReference>
<sequence>MDGHWEDSGKHASSITKVIDERNLNVSPITVWVLGPRKLWVIGYQGPMGYGVEFPLSRLGKAKILWVSGVYGLPGVWVRRVSTVATPVKHQACEASHCFCLLESYSVCQPAISSPSQCPLYLCTPQHCNPPSLSLCFYSPFCQQPGTPARDLSTATSLWRPRTVGCGQPFCYGSPPSLDGPLIPIIAISHSRRLWPHHRQVAPAHWRVIRITTSRRSGQF</sequence>